<keyword evidence="4" id="KW-1185">Reference proteome</keyword>
<feature type="compositionally biased region" description="Acidic residues" evidence="1">
    <location>
        <begin position="150"/>
        <end position="171"/>
    </location>
</feature>
<reference evidence="3 4" key="1">
    <citation type="journal article" date="2018" name="Cell">
        <title>The Chara Genome: Secondary Complexity and Implications for Plant Terrestrialization.</title>
        <authorList>
            <person name="Nishiyama T."/>
            <person name="Sakayama H."/>
            <person name="Vries J.D."/>
            <person name="Buschmann H."/>
            <person name="Saint-Marcoux D."/>
            <person name="Ullrich K.K."/>
            <person name="Haas F.B."/>
            <person name="Vanderstraeten L."/>
            <person name="Becker D."/>
            <person name="Lang D."/>
            <person name="Vosolsobe S."/>
            <person name="Rombauts S."/>
            <person name="Wilhelmsson P.K.I."/>
            <person name="Janitza P."/>
            <person name="Kern R."/>
            <person name="Heyl A."/>
            <person name="Rumpler F."/>
            <person name="Villalobos L.I.A.C."/>
            <person name="Clay J.M."/>
            <person name="Skokan R."/>
            <person name="Toyoda A."/>
            <person name="Suzuki Y."/>
            <person name="Kagoshima H."/>
            <person name="Schijlen E."/>
            <person name="Tajeshwar N."/>
            <person name="Catarino B."/>
            <person name="Hetherington A.J."/>
            <person name="Saltykova A."/>
            <person name="Bonnot C."/>
            <person name="Breuninger H."/>
            <person name="Symeonidi A."/>
            <person name="Radhakrishnan G.V."/>
            <person name="Van Nieuwerburgh F."/>
            <person name="Deforce D."/>
            <person name="Chang C."/>
            <person name="Karol K.G."/>
            <person name="Hedrich R."/>
            <person name="Ulvskov P."/>
            <person name="Glockner G."/>
            <person name="Delwiche C.F."/>
            <person name="Petrasek J."/>
            <person name="Van de Peer Y."/>
            <person name="Friml J."/>
            <person name="Beilby M."/>
            <person name="Dolan L."/>
            <person name="Kohara Y."/>
            <person name="Sugano S."/>
            <person name="Fujiyama A."/>
            <person name="Delaux P.-M."/>
            <person name="Quint M."/>
            <person name="TheiBen G."/>
            <person name="Hagemann M."/>
            <person name="Harholt J."/>
            <person name="Dunand C."/>
            <person name="Zachgo S."/>
            <person name="Langdale J."/>
            <person name="Maumus F."/>
            <person name="Straeten D.V.D."/>
            <person name="Gould S.B."/>
            <person name="Rensing S.A."/>
        </authorList>
    </citation>
    <scope>NUCLEOTIDE SEQUENCE [LARGE SCALE GENOMIC DNA]</scope>
    <source>
        <strain evidence="3 4">S276</strain>
    </source>
</reference>
<feature type="chain" id="PRO_5017318077" evidence="2">
    <location>
        <begin position="29"/>
        <end position="217"/>
    </location>
</feature>
<gene>
    <name evidence="3" type="ORF">CBR_g38205</name>
</gene>
<dbReference type="Gramene" id="GBG84234">
    <property type="protein sequence ID" value="GBG84234"/>
    <property type="gene ID" value="CBR_g38205"/>
</dbReference>
<dbReference type="AlphaFoldDB" id="A0A388LPK7"/>
<evidence type="ECO:0000256" key="1">
    <source>
        <dbReference type="SAM" id="MobiDB-lite"/>
    </source>
</evidence>
<evidence type="ECO:0000256" key="2">
    <source>
        <dbReference type="SAM" id="SignalP"/>
    </source>
</evidence>
<name>A0A388LPK7_CHABU</name>
<feature type="region of interest" description="Disordered" evidence="1">
    <location>
        <begin position="141"/>
        <end position="171"/>
    </location>
</feature>
<sequence>MGRRVSSLVMVALVLGLLVVLGSSGVDGKWDKEFRRRLRKRIVSDLPRRRAGEGGSHPKLEEFVQKLKMGEKRNPNLGKFDMGSVLIDFDDAEMGQTVRPGRGLRSDGEGDDGHASVEYRVSNSEVSFDGGFFKLLQDDKDGEGMHAEDSDSDAEDNEVEVESDSEEADGDNDVVVTVKDGSKNWQFRRSGSAGRSKFVKEGTLGPFPGTCCSPRIH</sequence>
<comment type="caution">
    <text evidence="3">The sequence shown here is derived from an EMBL/GenBank/DDBJ whole genome shotgun (WGS) entry which is preliminary data.</text>
</comment>
<keyword evidence="2" id="KW-0732">Signal</keyword>
<dbReference type="EMBL" id="BFEA01000468">
    <property type="protein sequence ID" value="GBG84234.1"/>
    <property type="molecule type" value="Genomic_DNA"/>
</dbReference>
<organism evidence="3 4">
    <name type="scientific">Chara braunii</name>
    <name type="common">Braun's stonewort</name>
    <dbReference type="NCBI Taxonomy" id="69332"/>
    <lineage>
        <taxon>Eukaryota</taxon>
        <taxon>Viridiplantae</taxon>
        <taxon>Streptophyta</taxon>
        <taxon>Charophyceae</taxon>
        <taxon>Charales</taxon>
        <taxon>Characeae</taxon>
        <taxon>Chara</taxon>
    </lineage>
</organism>
<proteinExistence type="predicted"/>
<protein>
    <submittedName>
        <fullName evidence="3">Uncharacterized protein</fullName>
    </submittedName>
</protein>
<dbReference type="Proteomes" id="UP000265515">
    <property type="component" value="Unassembled WGS sequence"/>
</dbReference>
<evidence type="ECO:0000313" key="4">
    <source>
        <dbReference type="Proteomes" id="UP000265515"/>
    </source>
</evidence>
<accession>A0A388LPK7</accession>
<evidence type="ECO:0000313" key="3">
    <source>
        <dbReference type="EMBL" id="GBG84234.1"/>
    </source>
</evidence>
<feature type="signal peptide" evidence="2">
    <location>
        <begin position="1"/>
        <end position="28"/>
    </location>
</feature>